<keyword evidence="8" id="KW-0804">Transcription</keyword>
<dbReference type="InterPro" id="IPR055081">
    <property type="entry name" value="NLP1-9_GAF"/>
</dbReference>
<dbReference type="PROSITE" id="PS50808">
    <property type="entry name" value="ZF_BED"/>
    <property type="match status" value="1"/>
</dbReference>
<dbReference type="Pfam" id="PF14372">
    <property type="entry name" value="hAT-like_RNase-H"/>
    <property type="match status" value="1"/>
</dbReference>
<proteinExistence type="inferred from homology"/>
<feature type="region of interest" description="Disordered" evidence="12">
    <location>
        <begin position="382"/>
        <end position="405"/>
    </location>
</feature>
<dbReference type="EMBL" id="JAAWWB010000032">
    <property type="protein sequence ID" value="KAG6743627.1"/>
    <property type="molecule type" value="Genomic_DNA"/>
</dbReference>
<protein>
    <recommendedName>
        <fullName evidence="13">BED-type domain-containing protein</fullName>
    </recommendedName>
</protein>
<dbReference type="InterPro" id="IPR025525">
    <property type="entry name" value="hAT-like_transposase_RNase-H"/>
</dbReference>
<evidence type="ECO:0000259" key="13">
    <source>
        <dbReference type="PROSITE" id="PS50808"/>
    </source>
</evidence>
<dbReference type="PANTHER" id="PTHR46481:SF10">
    <property type="entry name" value="ZINC FINGER BED DOMAIN-CONTAINING PROTEIN 39"/>
    <property type="match status" value="1"/>
</dbReference>
<evidence type="ECO:0000256" key="6">
    <source>
        <dbReference type="ARBA" id="ARBA00023015"/>
    </source>
</evidence>
<dbReference type="InterPro" id="IPR005202">
    <property type="entry name" value="TF_GRAS"/>
</dbReference>
<dbReference type="GO" id="GO:0005634">
    <property type="term" value="C:nucleus"/>
    <property type="evidence" value="ECO:0007669"/>
    <property type="project" value="UniProtKB-SubCell"/>
</dbReference>
<evidence type="ECO:0000313" key="14">
    <source>
        <dbReference type="EMBL" id="KAG6743627.1"/>
    </source>
</evidence>
<comment type="subunit">
    <text evidence="2">Homodimer.</text>
</comment>
<dbReference type="SMART" id="SM00614">
    <property type="entry name" value="ZnF_BED"/>
    <property type="match status" value="1"/>
</dbReference>
<accession>A0A8X7Y7L6</accession>
<comment type="caution">
    <text evidence="11">Lacks conserved residue(s) required for the propagation of feature annotation.</text>
</comment>
<comment type="caution">
    <text evidence="14">The sequence shown here is derived from an EMBL/GenBank/DDBJ whole genome shotgun (WGS) entry which is preliminary data.</text>
</comment>
<dbReference type="Pfam" id="PF02892">
    <property type="entry name" value="zf-BED"/>
    <property type="match status" value="1"/>
</dbReference>
<evidence type="ECO:0000256" key="1">
    <source>
        <dbReference type="ARBA" id="ARBA00004123"/>
    </source>
</evidence>
<dbReference type="PANTHER" id="PTHR46481">
    <property type="entry name" value="ZINC FINGER BED DOMAIN-CONTAINING PROTEIN 4"/>
    <property type="match status" value="1"/>
</dbReference>
<dbReference type="Proteomes" id="UP000886885">
    <property type="component" value="Chromosome 16D"/>
</dbReference>
<dbReference type="GO" id="GO:0003677">
    <property type="term" value="F:DNA binding"/>
    <property type="evidence" value="ECO:0007669"/>
    <property type="project" value="UniProtKB-KW"/>
</dbReference>
<keyword evidence="4 10" id="KW-0863">Zinc-finger</keyword>
<gene>
    <name evidence="14" type="ORF">POTOM_052327</name>
</gene>
<keyword evidence="15" id="KW-1185">Reference proteome</keyword>
<feature type="region of interest" description="SAW" evidence="11">
    <location>
        <begin position="283"/>
        <end position="367"/>
    </location>
</feature>
<keyword evidence="7" id="KW-0238">DNA-binding</keyword>
<feature type="short sequence motif" description="LXXLL motif" evidence="11">
    <location>
        <begin position="203"/>
        <end position="207"/>
    </location>
</feature>
<evidence type="ECO:0000256" key="11">
    <source>
        <dbReference type="PROSITE-ProRule" id="PRU01191"/>
    </source>
</evidence>
<comment type="similarity">
    <text evidence="11">Belongs to the GRAS family.</text>
</comment>
<dbReference type="InterPro" id="IPR003656">
    <property type="entry name" value="Znf_BED"/>
</dbReference>
<dbReference type="InterPro" id="IPR008906">
    <property type="entry name" value="HATC_C_dom"/>
</dbReference>
<evidence type="ECO:0000256" key="5">
    <source>
        <dbReference type="ARBA" id="ARBA00022833"/>
    </source>
</evidence>
<evidence type="ECO:0000256" key="12">
    <source>
        <dbReference type="SAM" id="MobiDB-lite"/>
    </source>
</evidence>
<dbReference type="GO" id="GO:0046983">
    <property type="term" value="F:protein dimerization activity"/>
    <property type="evidence" value="ECO:0007669"/>
    <property type="project" value="InterPro"/>
</dbReference>
<keyword evidence="6" id="KW-0805">Transcription regulation</keyword>
<evidence type="ECO:0000313" key="15">
    <source>
        <dbReference type="Proteomes" id="UP000886885"/>
    </source>
</evidence>
<feature type="domain" description="BED-type" evidence="13">
    <location>
        <begin position="663"/>
        <end position="719"/>
    </location>
</feature>
<dbReference type="GO" id="GO:0008270">
    <property type="term" value="F:zinc ion binding"/>
    <property type="evidence" value="ECO:0007669"/>
    <property type="project" value="UniProtKB-KW"/>
</dbReference>
<organism evidence="14 15">
    <name type="scientific">Populus tomentosa</name>
    <name type="common">Chinese white poplar</name>
    <dbReference type="NCBI Taxonomy" id="118781"/>
    <lineage>
        <taxon>Eukaryota</taxon>
        <taxon>Viridiplantae</taxon>
        <taxon>Streptophyta</taxon>
        <taxon>Embryophyta</taxon>
        <taxon>Tracheophyta</taxon>
        <taxon>Spermatophyta</taxon>
        <taxon>Magnoliopsida</taxon>
        <taxon>eudicotyledons</taxon>
        <taxon>Gunneridae</taxon>
        <taxon>Pentapetalae</taxon>
        <taxon>rosids</taxon>
        <taxon>fabids</taxon>
        <taxon>Malpighiales</taxon>
        <taxon>Salicaceae</taxon>
        <taxon>Saliceae</taxon>
        <taxon>Populus</taxon>
    </lineage>
</organism>
<keyword evidence="3" id="KW-0479">Metal-binding</keyword>
<sequence>MASPYKSILMECAKAIEGGRLDVADSLLAVIQSLASKEESIWTRKVVKYFAEALVRRAYRIRPPWPLPPLPLLSLPSDYMYEPFYEFAATTSKHAIADALNSGNKRLHIIDFSITFIFWQWKYLIGDLERQYGGLQSVLITSIAPKLSKHTGYLRQNRELAELSNLELRQLICNSPDDIVNCISKLRRKREDEIVVVNWNFTLHKLLAQDGAMEQVLSKVKDLGADIMVIVEQDANLNSPVLSERFEQSFQYYSNVFESLEEDYDIDVLWEIYFRRQIGNVVACEGIDRVERIESFAHWQHRLSQAGFCAVPQQVDKLKIDVGLYLNQHGTEEKEGHILLLRHGYPIAVASVWKVTDPPQLSGGYWKNKLASLYTMQNTVDDSEGMDTVDDSEGMWSSSESEDDEENDSLVCIMADRNLWPEQGSSMNRIATSAKLFDMLEYTCDLHRLELAVTWISYGQEGNTNSKEKRFLCIDDSACYLNHWFMDGFADEYARYRLEEGKGIAGKALQSNIHIQYDISLLDPAEFPCDDYGISWNIRKYYAAFATRLTIFPCKDDCVLEFHLPTFRMKETSEREFLISKVLRILQRKCLKMMEVSVREVNETSGSEVRLDDERMPDIPHKETREPLEQDVQEQSAILAPALNGENSLPSIDGGLQSTNKRRKISTVWDRFVKHQGENGEVWATCKHCKKKYRAESKRGTSNLHKHLKNCSPSRQDEAEKQILVETGELSTSVIQGNFVIDQERSRDIATMMIKHGYPLTMVQLYSKDVVEADVLAICRQEKEKLINCFDKLSCLFSLTLELWSSTDKMMTYCCFTVHFIDDGWQLKKKILAFRNLRYNYDIGTVHEVFKSVLAEWSINKNVRFIFLDITPPKDHMIGELRSKVSDQAPPIHGHLFCVPSYAQILSLLAQDGFSEIRSVLYKIRECIEYVNGSSLRRQRFQEAISNGSLQDREMPTLDVPARWDTTFLMLESSLEFITAFNHLEQLDDDFKVNPSAEEWNKATAVFECLKEFCKSTCNFPTSRDDYFLSVRDVYKNLHGWKQSDYVYVRAMANRMKGKFDKYWGEASLALGISAVLDPSYKLDFIEYGYQQIYGSDAYLQYYQKFLDNLICEYNKYAMDFRSQGPSSSAMADVSRCTSSGISFKEWRKGTYERNTVHSQWNELVQYLEQPPENLDKDGNVLAWWRDNAKKFPTLGKMARDFLAIPVSTVISKSSEVMKMASVHDGVRPEMAKALICGKDWLDIPN</sequence>
<keyword evidence="9" id="KW-0539">Nucleus</keyword>
<dbReference type="PROSITE" id="PS50985">
    <property type="entry name" value="GRAS"/>
    <property type="match status" value="1"/>
</dbReference>
<evidence type="ECO:0000256" key="8">
    <source>
        <dbReference type="ARBA" id="ARBA00023163"/>
    </source>
</evidence>
<evidence type="ECO:0000256" key="7">
    <source>
        <dbReference type="ARBA" id="ARBA00023125"/>
    </source>
</evidence>
<comment type="subcellular location">
    <subcellularLocation>
        <location evidence="1">Nucleus</location>
    </subcellularLocation>
</comment>
<dbReference type="AlphaFoldDB" id="A0A8X7Y7L6"/>
<evidence type="ECO:0000256" key="4">
    <source>
        <dbReference type="ARBA" id="ARBA00022771"/>
    </source>
</evidence>
<evidence type="ECO:0000256" key="10">
    <source>
        <dbReference type="PROSITE-ProRule" id="PRU00027"/>
    </source>
</evidence>
<dbReference type="InterPro" id="IPR052035">
    <property type="entry name" value="ZnF_BED_domain_contain"/>
</dbReference>
<reference evidence="14" key="1">
    <citation type="journal article" date="2020" name="bioRxiv">
        <title>Hybrid origin of Populus tomentosa Carr. identified through genome sequencing and phylogenomic analysis.</title>
        <authorList>
            <person name="An X."/>
            <person name="Gao K."/>
            <person name="Chen Z."/>
            <person name="Li J."/>
            <person name="Yang X."/>
            <person name="Yang X."/>
            <person name="Zhou J."/>
            <person name="Guo T."/>
            <person name="Zhao T."/>
            <person name="Huang S."/>
            <person name="Miao D."/>
            <person name="Khan W.U."/>
            <person name="Rao P."/>
            <person name="Ye M."/>
            <person name="Lei B."/>
            <person name="Liao W."/>
            <person name="Wang J."/>
            <person name="Ji L."/>
            <person name="Li Y."/>
            <person name="Guo B."/>
            <person name="Mustafa N.S."/>
            <person name="Li S."/>
            <person name="Yun Q."/>
            <person name="Keller S.R."/>
            <person name="Mao J."/>
            <person name="Zhang R."/>
            <person name="Strauss S.H."/>
        </authorList>
    </citation>
    <scope>NUCLEOTIDE SEQUENCE</scope>
    <source>
        <strain evidence="14">GM15</strain>
        <tissue evidence="14">Leaf</tissue>
    </source>
</reference>
<evidence type="ECO:0000256" key="9">
    <source>
        <dbReference type="ARBA" id="ARBA00023242"/>
    </source>
</evidence>
<dbReference type="Pfam" id="PF03514">
    <property type="entry name" value="GRAS"/>
    <property type="match status" value="1"/>
</dbReference>
<feature type="short sequence motif" description="VHIID" evidence="11">
    <location>
        <begin position="107"/>
        <end position="111"/>
    </location>
</feature>
<keyword evidence="5" id="KW-0862">Zinc</keyword>
<evidence type="ECO:0000256" key="2">
    <source>
        <dbReference type="ARBA" id="ARBA00011738"/>
    </source>
</evidence>
<feature type="compositionally biased region" description="Acidic residues" evidence="12">
    <location>
        <begin position="382"/>
        <end position="393"/>
    </location>
</feature>
<dbReference type="Pfam" id="PF05699">
    <property type="entry name" value="Dimer_Tnp_hAT"/>
    <property type="match status" value="1"/>
</dbReference>
<evidence type="ECO:0000256" key="3">
    <source>
        <dbReference type="ARBA" id="ARBA00022723"/>
    </source>
</evidence>
<name>A0A8X7Y7L6_POPTO</name>
<dbReference type="OrthoDB" id="840285at2759"/>
<dbReference type="Pfam" id="PF22922">
    <property type="entry name" value="GAF_NLP"/>
    <property type="match status" value="1"/>
</dbReference>